<name>A0A6J6FZE5_9ZZZZ</name>
<gene>
    <name evidence="1" type="ORF">UFOPK1493_03912</name>
</gene>
<organism evidence="1">
    <name type="scientific">freshwater metagenome</name>
    <dbReference type="NCBI Taxonomy" id="449393"/>
    <lineage>
        <taxon>unclassified sequences</taxon>
        <taxon>metagenomes</taxon>
        <taxon>ecological metagenomes</taxon>
    </lineage>
</organism>
<dbReference type="AlphaFoldDB" id="A0A6J6FZE5"/>
<protein>
    <submittedName>
        <fullName evidence="1">Unannotated protein</fullName>
    </submittedName>
</protein>
<dbReference type="EMBL" id="CAEZSR010000257">
    <property type="protein sequence ID" value="CAB4594307.1"/>
    <property type="molecule type" value="Genomic_DNA"/>
</dbReference>
<proteinExistence type="predicted"/>
<sequence length="556" mass="59301">MTVLGYDLGLLDVLRRHVERCAGELGGLRCTDPVAVTAMATVELVRRRLAGEWLDDVVHVISHDPLGGRAVAGGRHHPGLPDWATPELPDLDARMATFVELTADRLRVQGELVWDHANPQLHLQLVVIDSLIRSHVAAYVCAARSAGVGVLRLVRRLRWTDPMAAALVLRHLGPDEIDDRAFATAAVRILQIWHDGGERGERFGDWYAGGDNTADVLFRALADRPGAATEFLRRADPGELFLSAQHDDLVARLLLIGTSPERVDEATAGEILRPILEWLPEHPIPGSLDGVTRSAAALVAAAVSPWLPALGPRAGRWGWSWEEGDAALRWLLTDDAALHAMVAASDGWRERVGTVAFLGEDGRLDDTVVRELAATLAQVQLALHDHEIADAEADALMAELALGAAGAAISVAAPGAWGLAAKVGKPLLTPLALRALDRWGLIVSPERARADARSRFGDRSVDAAVIALTGLVAAAIERGNLPPDSLDRLGEALGGVAPERGELGEHDGGCRPRAVGDRLHAFVAEVGPRTDAATHHALLAVLYAFGNPTSDALLCS</sequence>
<accession>A0A6J6FZE5</accession>
<evidence type="ECO:0000313" key="1">
    <source>
        <dbReference type="EMBL" id="CAB4594307.1"/>
    </source>
</evidence>
<reference evidence="1" key="1">
    <citation type="submission" date="2020-05" db="EMBL/GenBank/DDBJ databases">
        <authorList>
            <person name="Chiriac C."/>
            <person name="Salcher M."/>
            <person name="Ghai R."/>
            <person name="Kavagutti S V."/>
        </authorList>
    </citation>
    <scope>NUCLEOTIDE SEQUENCE</scope>
</reference>